<dbReference type="Proteomes" id="UP000594262">
    <property type="component" value="Unplaced"/>
</dbReference>
<sequence length="191" mass="22475">HRIIHFGEEKNKEDYTPTMPTICDCINSFIKECVQFVQKHFRPKTKEDSKSTQSPAKKRVWFAPTLTAEFHTRGRETPSCVITCKTEHSPNPRSRWSITERNAFWDIIQDHLRKLLEDIDENFEINLHSICCEDDIDFTVLDPTSIQDYEICRVLIGCELWKGHYVCAVKMYRLVTTFFEILLNQKQGNDT</sequence>
<reference evidence="1" key="1">
    <citation type="submission" date="2021-01" db="UniProtKB">
        <authorList>
            <consortium name="EnsemblMetazoa"/>
        </authorList>
    </citation>
    <scope>IDENTIFICATION</scope>
</reference>
<protein>
    <submittedName>
        <fullName evidence="1">Uncharacterized protein</fullName>
    </submittedName>
</protein>
<proteinExistence type="predicted"/>
<evidence type="ECO:0000313" key="2">
    <source>
        <dbReference type="Proteomes" id="UP000594262"/>
    </source>
</evidence>
<organism evidence="1 2">
    <name type="scientific">Clytia hemisphaerica</name>
    <dbReference type="NCBI Taxonomy" id="252671"/>
    <lineage>
        <taxon>Eukaryota</taxon>
        <taxon>Metazoa</taxon>
        <taxon>Cnidaria</taxon>
        <taxon>Hydrozoa</taxon>
        <taxon>Hydroidolina</taxon>
        <taxon>Leptothecata</taxon>
        <taxon>Obeliida</taxon>
        <taxon>Clytiidae</taxon>
        <taxon>Clytia</taxon>
    </lineage>
</organism>
<evidence type="ECO:0000313" key="1">
    <source>
        <dbReference type="EnsemblMetazoa" id="CLYHEMP023172.1"/>
    </source>
</evidence>
<keyword evidence="2" id="KW-1185">Reference proteome</keyword>
<dbReference type="EnsemblMetazoa" id="CLYHEMT023172.1">
    <property type="protein sequence ID" value="CLYHEMP023172.1"/>
    <property type="gene ID" value="CLYHEMG023172"/>
</dbReference>
<dbReference type="AlphaFoldDB" id="A0A7M5XH35"/>
<accession>A0A7M5XH35</accession>
<name>A0A7M5XH35_9CNID</name>